<evidence type="ECO:0000313" key="2">
    <source>
        <dbReference type="Proteomes" id="UP000298656"/>
    </source>
</evidence>
<dbReference type="Proteomes" id="UP000298656">
    <property type="component" value="Chromosome 2"/>
</dbReference>
<dbReference type="RefSeq" id="WP_137335623.1">
    <property type="nucleotide sequence ID" value="NZ_CP040078.1"/>
</dbReference>
<dbReference type="KEGG" id="tvl:FAZ95_27445"/>
<accession>A0A4P8IUQ6</accession>
<dbReference type="AlphaFoldDB" id="A0A4P8IUQ6"/>
<dbReference type="EMBL" id="CP040078">
    <property type="protein sequence ID" value="QCP52852.1"/>
    <property type="molecule type" value="Genomic_DNA"/>
</dbReference>
<sequence length="59" mass="6418">MQVNLVKDANGKVIATFENPAAGEPSLRPELKPGHTVHVVEAADNYTADIKAFYAQHSR</sequence>
<organism evidence="1 2">
    <name type="scientific">Trinickia violacea</name>
    <dbReference type="NCBI Taxonomy" id="2571746"/>
    <lineage>
        <taxon>Bacteria</taxon>
        <taxon>Pseudomonadati</taxon>
        <taxon>Pseudomonadota</taxon>
        <taxon>Betaproteobacteria</taxon>
        <taxon>Burkholderiales</taxon>
        <taxon>Burkholderiaceae</taxon>
        <taxon>Trinickia</taxon>
    </lineage>
</organism>
<proteinExistence type="predicted"/>
<reference evidence="1 2" key="1">
    <citation type="submission" date="2019-05" db="EMBL/GenBank/DDBJ databases">
        <title>Burkholderia sp. DHOD12, isolated from subtropical forest soil.</title>
        <authorList>
            <person name="Gao Z.-H."/>
            <person name="Qiu L.-H."/>
        </authorList>
    </citation>
    <scope>NUCLEOTIDE SEQUENCE [LARGE SCALE GENOMIC DNA]</scope>
    <source>
        <strain evidence="1 2">DHOD12</strain>
    </source>
</reference>
<keyword evidence="2" id="KW-1185">Reference proteome</keyword>
<gene>
    <name evidence="1" type="ORF">FAZ95_27445</name>
</gene>
<dbReference type="OrthoDB" id="9553920at2"/>
<name>A0A4P8IUQ6_9BURK</name>
<evidence type="ECO:0000313" key="1">
    <source>
        <dbReference type="EMBL" id="QCP52852.1"/>
    </source>
</evidence>
<protein>
    <submittedName>
        <fullName evidence="1">Uncharacterized protein</fullName>
    </submittedName>
</protein>